<dbReference type="PANTHER" id="PTHR33823">
    <property type="entry name" value="RNA POLYMERASE-BINDING TRANSCRIPTION FACTOR DKSA-RELATED"/>
    <property type="match status" value="1"/>
</dbReference>
<evidence type="ECO:0000256" key="2">
    <source>
        <dbReference type="ARBA" id="ARBA00022723"/>
    </source>
</evidence>
<feature type="domain" description="Zinc finger DksA/TraR C4-type" evidence="7">
    <location>
        <begin position="102"/>
        <end position="137"/>
    </location>
</feature>
<keyword evidence="4" id="KW-0862">Zinc</keyword>
<name>A0A1Y1SDI5_9GAMM</name>
<reference evidence="9 10" key="1">
    <citation type="submission" date="2013-04" db="EMBL/GenBank/DDBJ databases">
        <title>Oceanococcus atlanticus 22II-S10r2 Genome Sequencing.</title>
        <authorList>
            <person name="Lai Q."/>
            <person name="Li G."/>
            <person name="Shao Z."/>
        </authorList>
    </citation>
    <scope>NUCLEOTIDE SEQUENCE [LARGE SCALE GENOMIC DNA]</scope>
    <source>
        <strain evidence="9 10">22II-S10r2</strain>
    </source>
</reference>
<evidence type="ECO:0000313" key="10">
    <source>
        <dbReference type="Proteomes" id="UP000192342"/>
    </source>
</evidence>
<dbReference type="GO" id="GO:0008270">
    <property type="term" value="F:zinc ion binding"/>
    <property type="evidence" value="ECO:0007669"/>
    <property type="project" value="UniProtKB-KW"/>
</dbReference>
<feature type="compositionally biased region" description="Basic and acidic residues" evidence="6">
    <location>
        <begin position="54"/>
        <end position="71"/>
    </location>
</feature>
<feature type="region of interest" description="Disordered" evidence="6">
    <location>
        <begin position="54"/>
        <end position="76"/>
    </location>
</feature>
<evidence type="ECO:0000256" key="1">
    <source>
        <dbReference type="ARBA" id="ARBA00022490"/>
    </source>
</evidence>
<dbReference type="STRING" id="1317117.ATO7_08462"/>
<proteinExistence type="predicted"/>
<sequence>MSLSSSKVPGQGARFTPRYEGHYLTPEQLDVLRSNLLNWRDDVLNDAQHTIDQMRDDSHFEVGDEGDRAQRETSQTLELRTRDRQRKLLRKIEQALLRIETGDYGYCEETGEPIGYERLRIRPMATMCVAAQEAHEKRERNYRG</sequence>
<dbReference type="AlphaFoldDB" id="A0A1Y1SDI5"/>
<evidence type="ECO:0000256" key="5">
    <source>
        <dbReference type="PROSITE-ProRule" id="PRU00510"/>
    </source>
</evidence>
<dbReference type="Pfam" id="PF21157">
    <property type="entry name" value="DksA_N"/>
    <property type="match status" value="1"/>
</dbReference>
<evidence type="ECO:0000259" key="7">
    <source>
        <dbReference type="Pfam" id="PF01258"/>
    </source>
</evidence>
<comment type="caution">
    <text evidence="9">The sequence shown here is derived from an EMBL/GenBank/DDBJ whole genome shotgun (WGS) entry which is preliminary data.</text>
</comment>
<dbReference type="InterPro" id="IPR012784">
    <property type="entry name" value="DksA_RNA_pol-bd"/>
</dbReference>
<feature type="domain" description="DnaK suppressor protein DksA N-terminal" evidence="8">
    <location>
        <begin position="28"/>
        <end position="99"/>
    </location>
</feature>
<dbReference type="PANTHER" id="PTHR33823:SF2">
    <property type="entry name" value="RNA POLYMERASE-BINDING TRANSCRIPTION FACTOR DKSA"/>
    <property type="match status" value="1"/>
</dbReference>
<dbReference type="Gene3D" id="1.20.120.910">
    <property type="entry name" value="DksA, coiled-coil domain"/>
    <property type="match status" value="1"/>
</dbReference>
<keyword evidence="2" id="KW-0479">Metal-binding</keyword>
<evidence type="ECO:0000256" key="6">
    <source>
        <dbReference type="SAM" id="MobiDB-lite"/>
    </source>
</evidence>
<dbReference type="InterPro" id="IPR000962">
    <property type="entry name" value="Znf_DskA_TraR"/>
</dbReference>
<accession>A0A1Y1SDI5</accession>
<dbReference type="InterPro" id="IPR048489">
    <property type="entry name" value="DksA_N"/>
</dbReference>
<dbReference type="InterPro" id="IPR037187">
    <property type="entry name" value="DnaK_N"/>
</dbReference>
<dbReference type="NCBIfam" id="TIGR02420">
    <property type="entry name" value="dksA"/>
    <property type="match status" value="1"/>
</dbReference>
<feature type="zinc finger region" description="dksA C4-type" evidence="5">
    <location>
        <begin position="107"/>
        <end position="131"/>
    </location>
</feature>
<evidence type="ECO:0000313" key="9">
    <source>
        <dbReference type="EMBL" id="ORE87058.1"/>
    </source>
</evidence>
<evidence type="ECO:0000259" key="8">
    <source>
        <dbReference type="Pfam" id="PF21157"/>
    </source>
</evidence>
<dbReference type="PROSITE" id="PS01102">
    <property type="entry name" value="ZF_DKSA_1"/>
    <property type="match status" value="1"/>
</dbReference>
<keyword evidence="3" id="KW-0863">Zinc-finger</keyword>
<evidence type="ECO:0000256" key="3">
    <source>
        <dbReference type="ARBA" id="ARBA00022771"/>
    </source>
</evidence>
<keyword evidence="1" id="KW-0963">Cytoplasm</keyword>
<evidence type="ECO:0000256" key="4">
    <source>
        <dbReference type="ARBA" id="ARBA00022833"/>
    </source>
</evidence>
<dbReference type="InterPro" id="IPR020458">
    <property type="entry name" value="Znf_DskA_TraR_CS"/>
</dbReference>
<protein>
    <submittedName>
        <fullName evidence="9">RNA polymerase-binding protein DksA</fullName>
    </submittedName>
</protein>
<organism evidence="9 10">
    <name type="scientific">Oceanococcus atlanticus</name>
    <dbReference type="NCBI Taxonomy" id="1317117"/>
    <lineage>
        <taxon>Bacteria</taxon>
        <taxon>Pseudomonadati</taxon>
        <taxon>Pseudomonadota</taxon>
        <taxon>Gammaproteobacteria</taxon>
        <taxon>Chromatiales</taxon>
        <taxon>Oceanococcaceae</taxon>
        <taxon>Oceanococcus</taxon>
    </lineage>
</organism>
<keyword evidence="10" id="KW-1185">Reference proteome</keyword>
<dbReference type="Proteomes" id="UP000192342">
    <property type="component" value="Unassembled WGS sequence"/>
</dbReference>
<dbReference type="SUPFAM" id="SSF57716">
    <property type="entry name" value="Glucocorticoid receptor-like (DNA-binding domain)"/>
    <property type="match status" value="1"/>
</dbReference>
<gene>
    <name evidence="9" type="ORF">ATO7_08462</name>
</gene>
<dbReference type="Pfam" id="PF01258">
    <property type="entry name" value="zf-dskA_traR"/>
    <property type="match status" value="1"/>
</dbReference>
<dbReference type="EMBL" id="AQQV01000002">
    <property type="protein sequence ID" value="ORE87058.1"/>
    <property type="molecule type" value="Genomic_DNA"/>
</dbReference>
<dbReference type="SUPFAM" id="SSF109635">
    <property type="entry name" value="DnaK suppressor protein DksA, alpha-hairpin domain"/>
    <property type="match status" value="1"/>
</dbReference>
<dbReference type="PROSITE" id="PS51128">
    <property type="entry name" value="ZF_DKSA_2"/>
    <property type="match status" value="1"/>
</dbReference>
<dbReference type="RefSeq" id="WP_206044850.1">
    <property type="nucleotide sequence ID" value="NZ_AQQV01000002.1"/>
</dbReference>